<gene>
    <name evidence="7" type="primary">glf</name>
    <name evidence="7" type="ORF">MF5292_00797</name>
    <name evidence="9" type="ORF">MF5293_00792</name>
    <name evidence="8" type="ORF">MF5294_00796</name>
</gene>
<dbReference type="EMBL" id="LR739233">
    <property type="protein sequence ID" value="VZR75763.1"/>
    <property type="molecule type" value="Genomic_DNA"/>
</dbReference>
<dbReference type="InterPro" id="IPR004379">
    <property type="entry name" value="UDP-GALP_mutase"/>
</dbReference>
<accession>A0A654IDD9</accession>
<comment type="cofactor">
    <cofactor evidence="1">
        <name>FAD</name>
        <dbReference type="ChEBI" id="CHEBI:57692"/>
    </cofactor>
</comment>
<evidence type="ECO:0000256" key="5">
    <source>
        <dbReference type="ARBA" id="ARBA00023235"/>
    </source>
</evidence>
<dbReference type="GO" id="GO:0008767">
    <property type="term" value="F:UDP-galactopyranose mutase activity"/>
    <property type="evidence" value="ECO:0007669"/>
    <property type="project" value="UniProtKB-EC"/>
</dbReference>
<dbReference type="Gene3D" id="3.40.50.720">
    <property type="entry name" value="NAD(P)-binding Rossmann-like Domain"/>
    <property type="match status" value="3"/>
</dbReference>
<organism evidence="7">
    <name type="scientific">Mycoplasma feriruminatoris</name>
    <dbReference type="NCBI Taxonomy" id="1179777"/>
    <lineage>
        <taxon>Bacteria</taxon>
        <taxon>Bacillati</taxon>
        <taxon>Mycoplasmatota</taxon>
        <taxon>Mollicutes</taxon>
        <taxon>Mycoplasmataceae</taxon>
        <taxon>Mycoplasma</taxon>
    </lineage>
</organism>
<evidence type="ECO:0000313" key="9">
    <source>
        <dbReference type="EMBL" id="VZR98447.1"/>
    </source>
</evidence>
<keyword evidence="4" id="KW-0274">FAD</keyword>
<dbReference type="EC" id="5.4.99.9" evidence="7"/>
<dbReference type="PANTHER" id="PTHR21197:SF0">
    <property type="entry name" value="UDP-GALACTOPYRANOSE MUTASE"/>
    <property type="match status" value="1"/>
</dbReference>
<dbReference type="EMBL" id="LR738858">
    <property type="protein sequence ID" value="VZK65619.1"/>
    <property type="molecule type" value="Genomic_DNA"/>
</dbReference>
<evidence type="ECO:0000313" key="7">
    <source>
        <dbReference type="EMBL" id="VZK65619.1"/>
    </source>
</evidence>
<evidence type="ECO:0000256" key="1">
    <source>
        <dbReference type="ARBA" id="ARBA00001974"/>
    </source>
</evidence>
<dbReference type="InterPro" id="IPR015899">
    <property type="entry name" value="UDP-GalPyranose_mutase_C"/>
</dbReference>
<evidence type="ECO:0000256" key="3">
    <source>
        <dbReference type="ARBA" id="ARBA00022630"/>
    </source>
</evidence>
<keyword evidence="3" id="KW-0285">Flavoprotein</keyword>
<dbReference type="GO" id="GO:0005829">
    <property type="term" value="C:cytosol"/>
    <property type="evidence" value="ECO:0007669"/>
    <property type="project" value="TreeGrafter"/>
</dbReference>
<proteinExistence type="inferred from homology"/>
<dbReference type="EMBL" id="LR739234">
    <property type="protein sequence ID" value="VZR98447.1"/>
    <property type="molecule type" value="Genomic_DNA"/>
</dbReference>
<dbReference type="SUPFAM" id="SSF51971">
    <property type="entry name" value="Nucleotide-binding domain"/>
    <property type="match status" value="1"/>
</dbReference>
<dbReference type="PANTHER" id="PTHR21197">
    <property type="entry name" value="UDP-GALACTOPYRANOSE MUTASE"/>
    <property type="match status" value="1"/>
</dbReference>
<comment type="similarity">
    <text evidence="2">Belongs to the UDP-galactopyranose/dTDP-fucopyranose mutase family.</text>
</comment>
<name>A0A654IDD9_9MOLU</name>
<feature type="domain" description="UDP-galactopyranose mutase C-terminal" evidence="6">
    <location>
        <begin position="159"/>
        <end position="373"/>
    </location>
</feature>
<dbReference type="Pfam" id="PF03275">
    <property type="entry name" value="GLF"/>
    <property type="match status" value="1"/>
</dbReference>
<sequence length="396" mass="46647">MNTIKAIPTNINNTYDYVFIGCGLSTATVCAKLPKNKKVLIIEKRDHFGGNVYDHKKNDILVHQYGPHIFHTNDKEVFDFLNQFTTFNSYKNVVQAKIDDELIPLPVNVDSIKILFPNEAEDFINYLKEKFPNQEQVTILELSQIDKYQHIYQTIYTRIFASYTGKMWDKKIEDLDVSVFARVPIYLTKRNTYFTDTYEGLPTNGYTQMVLNMLSSDNIDLVLKVNITKHLQIKDNQIYINDEFITKPVINCAPIDELFGYKYDKLPYRSLNIKFEELSKTNLQQTAVVNYPEHPSMTRITEYKNFYPEVKNEQNTIISKEYPGAFEQNSKEFSERYYPIPNDESRERYNKYVEESKKISNLYQLGRLAQYRYINMDQAVRSALDFADDLIRKYEK</sequence>
<evidence type="ECO:0000313" key="8">
    <source>
        <dbReference type="EMBL" id="VZR75763.1"/>
    </source>
</evidence>
<protein>
    <submittedName>
        <fullName evidence="7">UDP-galactopyranose mutase</fullName>
        <ecNumber evidence="7">5.4.99.9</ecNumber>
    </submittedName>
</protein>
<evidence type="ECO:0000256" key="4">
    <source>
        <dbReference type="ARBA" id="ARBA00022827"/>
    </source>
</evidence>
<dbReference type="AlphaFoldDB" id="A0A654IDD9"/>
<dbReference type="GO" id="GO:0050660">
    <property type="term" value="F:flavin adenine dinucleotide binding"/>
    <property type="evidence" value="ECO:0007669"/>
    <property type="project" value="TreeGrafter"/>
</dbReference>
<keyword evidence="5 7" id="KW-0413">Isomerase</keyword>
<dbReference type="SUPFAM" id="SSF54373">
    <property type="entry name" value="FAD-linked reductases, C-terminal domain"/>
    <property type="match status" value="1"/>
</dbReference>
<evidence type="ECO:0000259" key="6">
    <source>
        <dbReference type="Pfam" id="PF03275"/>
    </source>
</evidence>
<dbReference type="Pfam" id="PF13450">
    <property type="entry name" value="NAD_binding_8"/>
    <property type="match status" value="1"/>
</dbReference>
<dbReference type="NCBIfam" id="TIGR00031">
    <property type="entry name" value="UDP-GALP_mutase"/>
    <property type="match status" value="1"/>
</dbReference>
<evidence type="ECO:0000256" key="2">
    <source>
        <dbReference type="ARBA" id="ARBA00009321"/>
    </source>
</evidence>
<reference evidence="7" key="1">
    <citation type="submission" date="2019-11" db="EMBL/GenBank/DDBJ databases">
        <authorList>
            <person name="Falquet L."/>
            <person name="Falquet L."/>
        </authorList>
    </citation>
    <scope>NUCLEOTIDE SEQUENCE</scope>
    <source>
        <strain evidence="9">G1650</strain>
        <strain evidence="8">G1705</strain>
        <strain evidence="7">G5813/1+2</strain>
    </source>
</reference>